<name>A0A0B5DDD0_9CORY</name>
<dbReference type="HOGENOM" id="CLU_1616247_0_0_11"/>
<keyword evidence="2" id="KW-1185">Reference proteome</keyword>
<evidence type="ECO:0000313" key="2">
    <source>
        <dbReference type="Proteomes" id="UP000031524"/>
    </source>
</evidence>
<dbReference type="OrthoDB" id="4408397at2"/>
<sequence length="157" mass="17099">MLIPEWLAAEIAAGRTDLQQLLESTPFDRAAVRTVAGSGDFQIVDGHVRFASVPSPGTWFPQREPTLLTSWSMPLEVTEELLADAPVPVPLAVGSLVQVYRHGHRSFSSRLGPQGLVMDDAEIRLGSIARFLRDLGVGVGDTVHLHFNTNGRFDVSL</sequence>
<dbReference type="Proteomes" id="UP000031524">
    <property type="component" value="Chromosome"/>
</dbReference>
<dbReference type="STRING" id="1223515.B842_09675"/>
<dbReference type="RefSeq" id="WP_052437877.1">
    <property type="nucleotide sequence ID" value="NZ_BCSU01000009.1"/>
</dbReference>
<evidence type="ECO:0000313" key="1">
    <source>
        <dbReference type="EMBL" id="AJE33784.1"/>
    </source>
</evidence>
<proteinExistence type="predicted"/>
<dbReference type="AlphaFoldDB" id="A0A0B5DDD0"/>
<protein>
    <submittedName>
        <fullName evidence="1">Uncharacterized protein</fullName>
    </submittedName>
</protein>
<accession>A0A0B5DDD0</accession>
<reference evidence="1 2" key="1">
    <citation type="submission" date="2013-04" db="EMBL/GenBank/DDBJ databases">
        <title>Complete genome sequence of Corynebacterium humireducens DSM 45392(T), isolated from a wastewater-fed microbial fuel cell.</title>
        <authorList>
            <person name="Ruckert C."/>
            <person name="Albersmeier A."/>
            <person name="Kalinowski J."/>
        </authorList>
    </citation>
    <scope>NUCLEOTIDE SEQUENCE [LARGE SCALE GENOMIC DNA]</scope>
    <source>
        <strain evidence="2">MFC-5</strain>
    </source>
</reference>
<organism evidence="1 2">
    <name type="scientific">Corynebacterium humireducens NBRC 106098 = DSM 45392</name>
    <dbReference type="NCBI Taxonomy" id="1223515"/>
    <lineage>
        <taxon>Bacteria</taxon>
        <taxon>Bacillati</taxon>
        <taxon>Actinomycetota</taxon>
        <taxon>Actinomycetes</taxon>
        <taxon>Mycobacteriales</taxon>
        <taxon>Corynebacteriaceae</taxon>
        <taxon>Corynebacterium</taxon>
    </lineage>
</organism>
<gene>
    <name evidence="1" type="ORF">B842_09675</name>
</gene>
<dbReference type="EMBL" id="CP005286">
    <property type="protein sequence ID" value="AJE33784.1"/>
    <property type="molecule type" value="Genomic_DNA"/>
</dbReference>
<dbReference type="KEGG" id="chm:B842_09675"/>